<evidence type="ECO:0000259" key="3">
    <source>
        <dbReference type="PROSITE" id="PS50042"/>
    </source>
</evidence>
<protein>
    <recommendedName>
        <fullName evidence="3">Cyclic nucleotide-binding domain-containing protein</fullName>
    </recommendedName>
</protein>
<dbReference type="InterPro" id="IPR036259">
    <property type="entry name" value="MFS_trans_sf"/>
</dbReference>
<keyword evidence="2" id="KW-0472">Membrane</keyword>
<accession>A0A8K1C6L0</accession>
<proteinExistence type="predicted"/>
<dbReference type="SUPFAM" id="SSF103473">
    <property type="entry name" value="MFS general substrate transporter"/>
    <property type="match status" value="1"/>
</dbReference>
<feature type="transmembrane region" description="Helical" evidence="2">
    <location>
        <begin position="296"/>
        <end position="319"/>
    </location>
</feature>
<dbReference type="GO" id="GO:0005829">
    <property type="term" value="C:cytosol"/>
    <property type="evidence" value="ECO:0007669"/>
    <property type="project" value="TreeGrafter"/>
</dbReference>
<dbReference type="PANTHER" id="PTHR24567">
    <property type="entry name" value="CRP FAMILY TRANSCRIPTIONAL REGULATORY PROTEIN"/>
    <property type="match status" value="1"/>
</dbReference>
<gene>
    <name evidence="4" type="ORF">Poli38472_002907</name>
</gene>
<feature type="transmembrane region" description="Helical" evidence="2">
    <location>
        <begin position="177"/>
        <end position="198"/>
    </location>
</feature>
<evidence type="ECO:0000256" key="2">
    <source>
        <dbReference type="SAM" id="Phobius"/>
    </source>
</evidence>
<dbReference type="Pfam" id="PF00027">
    <property type="entry name" value="cNMP_binding"/>
    <property type="match status" value="2"/>
</dbReference>
<dbReference type="OrthoDB" id="432483at2759"/>
<keyword evidence="5" id="KW-1185">Reference proteome</keyword>
<sequence length="1483" mass="163848">MTTVLPRVAFFCCVFTAQCCVTVLGNISRDTIFLRSYKASSLSSVTLLLSFTTAYVLTRVNAFLLRLAQAQRVSLGVVYALAPTLLGVGLLVLALVSLGMPWLAKVTAVVTYIWIEITAQLLTGQFWDLCAKAFDVSQSKKYFGFITFGSTFGTLVASLLVLPFLQERQLPTECNLIASAVFLFAMALVLFFTADLFANADVVTSKSTTATGNHDGKTSPKASPTTSVLSEIKLRTYVQHICFFDLLATAMRVLIDNTTLTILSLQDEQQVKASLAQINSFQSLLMIPMQLASGPFFTHFGVMHGIGLLPVSIFVFGAATSTSTALFPLVLSRAFYNATSLAVFNPARELLWLPFSANERARFKSFVAGPFRSVSRIVGAVLSMVLTTTLAIQLFGPSCMSVLMMTFSLAWVVDAMAARKSYAAEFYASLKRGYLDLSSPLVDFTPDQLLLIKDTLRSGAQDQVNYVLSSLTDEHIGLFSQELRDLYHRRNEENESKTPFHTKLRLLTLHSTAKRRYYQQTQDGLFQLDISQAPGIFNAMDLLMIIKEKSEFVPRQLRVAAILACGYERLKDDSEQCANILRQLMNNKDEDTSTVVCAAVALLQLSDWMDEEANVILQRMIHEDRDQESRVTCLKVVGKELPEMLSDGYLVYLLNNSSPQILQAAVECCSTSARNSRMLIPPLMKNLTNSILRPQIVAALRWFDPNAVMVALSQYMKSSLQLETNGPLNPAHAHLDRREALSGALKVIEGMDFSLEEKLDLLLHLVSELVVTPCSEEQLSSPQRNGDILFRLFGRDSLVEELVVDSLVSLVIGMDKKLLQSHSRQLEILHDALSLKIREAHEMRHVLTLFQEICPQTAANIEETSPLLLQHIEHTYKDTVRILLKMLSTGFPKEFDVSVILEGLRSDVKQAHAAIQEVLESLLPSAYKNLVLPLLFPNATSSKAMAKINADIKERLGGRSGVDLLLDTMKCKKQHVELSCLALQYFLHVAEEHANFVDVPRTTVFEKDILPGLLQNDLARELLTETLHRRPQVLPYDSLEELVMMDPPLISKVAISNCLRISSLFENVCAIGILRLLSHHFVPMTVSKGQTFVKEGDLAAAMYVIAEGSVQLHKERRILAEVGYGTCVGQAALLRHSLHEGSHIASATALTGCVLLSVARSDLDALITATPRVSRGVLNAVASSLRSLYFEPLNTISQSGSLPSRDRRSSIILSITSAPDEAEHVLKRTESMTSSIKAAMSVGRATKSFLYNIGRSRTSEALAPTSTPGRRQRIHSFQGSVAHLLPRRSEVLPVRGLLSTSDGSDYSNFEKSIHLKGSQLMKYLDDDKVSLVAKLTKVLNFEHGDVLYTDGAPALHVYVVVNGMVSVQSKDDTTELRHGECFGEESFVEGTTMHGQASSVGRSTIFQIPTKDLIDLSEMHPDLLHVILAWLAQKLAKATETMVAPLLSPSGPPPSGDPWSSDEESYSESTLTNRVHKWRAETD</sequence>
<dbReference type="Gene3D" id="1.25.10.10">
    <property type="entry name" value="Leucine-rich Repeat Variant"/>
    <property type="match status" value="1"/>
</dbReference>
<keyword evidence="2" id="KW-1133">Transmembrane helix</keyword>
<dbReference type="InterPro" id="IPR000595">
    <property type="entry name" value="cNMP-bd_dom"/>
</dbReference>
<feature type="domain" description="Cyclic nucleotide-binding" evidence="3">
    <location>
        <begin position="1064"/>
        <end position="1184"/>
    </location>
</feature>
<dbReference type="SMART" id="SM00100">
    <property type="entry name" value="cNMP"/>
    <property type="match status" value="2"/>
</dbReference>
<name>A0A8K1C6L0_PYTOL</name>
<comment type="caution">
    <text evidence="4">The sequence shown here is derived from an EMBL/GenBank/DDBJ whole genome shotgun (WGS) entry which is preliminary data.</text>
</comment>
<feature type="transmembrane region" description="Helical" evidence="2">
    <location>
        <begin position="77"/>
        <end position="96"/>
    </location>
</feature>
<dbReference type="PROSITE" id="PS50042">
    <property type="entry name" value="CNMP_BINDING_3"/>
    <property type="match status" value="2"/>
</dbReference>
<organism evidence="4 5">
    <name type="scientific">Pythium oligandrum</name>
    <name type="common">Mycoparasitic fungus</name>
    <dbReference type="NCBI Taxonomy" id="41045"/>
    <lineage>
        <taxon>Eukaryota</taxon>
        <taxon>Sar</taxon>
        <taxon>Stramenopiles</taxon>
        <taxon>Oomycota</taxon>
        <taxon>Peronosporomycetes</taxon>
        <taxon>Pythiales</taxon>
        <taxon>Pythiaceae</taxon>
        <taxon>Pythium</taxon>
    </lineage>
</organism>
<feature type="region of interest" description="Disordered" evidence="1">
    <location>
        <begin position="1446"/>
        <end position="1483"/>
    </location>
</feature>
<dbReference type="GO" id="GO:0003700">
    <property type="term" value="F:DNA-binding transcription factor activity"/>
    <property type="evidence" value="ECO:0007669"/>
    <property type="project" value="TreeGrafter"/>
</dbReference>
<feature type="domain" description="Cyclic nucleotide-binding" evidence="3">
    <location>
        <begin position="1320"/>
        <end position="1400"/>
    </location>
</feature>
<evidence type="ECO:0000313" key="4">
    <source>
        <dbReference type="EMBL" id="TMW56982.1"/>
    </source>
</evidence>
<dbReference type="EMBL" id="SPLM01000144">
    <property type="protein sequence ID" value="TMW56982.1"/>
    <property type="molecule type" value="Genomic_DNA"/>
</dbReference>
<evidence type="ECO:0000256" key="1">
    <source>
        <dbReference type="SAM" id="MobiDB-lite"/>
    </source>
</evidence>
<feature type="transmembrane region" description="Helical" evidence="2">
    <location>
        <begin position="43"/>
        <end position="65"/>
    </location>
</feature>
<keyword evidence="2" id="KW-0812">Transmembrane</keyword>
<dbReference type="PANTHER" id="PTHR24567:SF26">
    <property type="entry name" value="REGULATORY PROTEIN YEIL"/>
    <property type="match status" value="1"/>
</dbReference>
<reference evidence="4" key="1">
    <citation type="submission" date="2019-03" db="EMBL/GenBank/DDBJ databases">
        <title>Long read genome sequence of the mycoparasitic Pythium oligandrum ATCC 38472 isolated from sugarbeet rhizosphere.</title>
        <authorList>
            <person name="Gaulin E."/>
        </authorList>
    </citation>
    <scope>NUCLEOTIDE SEQUENCE</scope>
    <source>
        <strain evidence="4">ATCC 38472_TT</strain>
    </source>
</reference>
<feature type="transmembrane region" description="Helical" evidence="2">
    <location>
        <begin position="102"/>
        <end position="122"/>
    </location>
</feature>
<evidence type="ECO:0000313" key="5">
    <source>
        <dbReference type="Proteomes" id="UP000794436"/>
    </source>
</evidence>
<dbReference type="Gene3D" id="2.60.120.10">
    <property type="entry name" value="Jelly Rolls"/>
    <property type="match status" value="2"/>
</dbReference>
<dbReference type="InterPro" id="IPR050397">
    <property type="entry name" value="Env_Response_Regulators"/>
</dbReference>
<dbReference type="InterPro" id="IPR011989">
    <property type="entry name" value="ARM-like"/>
</dbReference>
<dbReference type="CDD" id="cd00038">
    <property type="entry name" value="CAP_ED"/>
    <property type="match status" value="2"/>
</dbReference>
<dbReference type="InterPro" id="IPR018490">
    <property type="entry name" value="cNMP-bd_dom_sf"/>
</dbReference>
<dbReference type="SUPFAM" id="SSF48371">
    <property type="entry name" value="ARM repeat"/>
    <property type="match status" value="1"/>
</dbReference>
<feature type="transmembrane region" description="Helical" evidence="2">
    <location>
        <begin position="365"/>
        <end position="386"/>
    </location>
</feature>
<dbReference type="SUPFAM" id="SSF51206">
    <property type="entry name" value="cAMP-binding domain-like"/>
    <property type="match status" value="2"/>
</dbReference>
<dbReference type="InterPro" id="IPR014710">
    <property type="entry name" value="RmlC-like_jellyroll"/>
</dbReference>
<dbReference type="InterPro" id="IPR016024">
    <property type="entry name" value="ARM-type_fold"/>
</dbReference>
<dbReference type="Proteomes" id="UP000794436">
    <property type="component" value="Unassembled WGS sequence"/>
</dbReference>
<feature type="transmembrane region" description="Helical" evidence="2">
    <location>
        <begin position="142"/>
        <end position="165"/>
    </location>
</feature>